<evidence type="ECO:0000313" key="1">
    <source>
        <dbReference type="EMBL" id="CAK6970850.1"/>
    </source>
</evidence>
<sequence length="84" mass="9615">MVKSELVYFTLLNFGNPGEKLGFIRKSAGDSDADVTLKILHRNLKVQDEAGMKNMKSCVAITLFRGLTLHELIDKWWLYVSRKD</sequence>
<evidence type="ECO:0000313" key="2">
    <source>
        <dbReference type="Proteomes" id="UP001314229"/>
    </source>
</evidence>
<accession>A0AAV1PHH0</accession>
<reference evidence="1 2" key="1">
    <citation type="submission" date="2024-01" db="EMBL/GenBank/DDBJ databases">
        <authorList>
            <person name="Alioto T."/>
            <person name="Alioto T."/>
            <person name="Gomez Garrido J."/>
        </authorList>
    </citation>
    <scope>NUCLEOTIDE SEQUENCE [LARGE SCALE GENOMIC DNA]</scope>
</reference>
<dbReference type="EMBL" id="CAWUFR010000166">
    <property type="protein sequence ID" value="CAK6970850.1"/>
    <property type="molecule type" value="Genomic_DNA"/>
</dbReference>
<protein>
    <submittedName>
        <fullName evidence="1">Uncharacterized protein</fullName>
    </submittedName>
</protein>
<dbReference type="Proteomes" id="UP001314229">
    <property type="component" value="Unassembled WGS sequence"/>
</dbReference>
<gene>
    <name evidence="1" type="ORF">FSCOSCO3_A018924</name>
</gene>
<keyword evidence="2" id="KW-1185">Reference proteome</keyword>
<proteinExistence type="predicted"/>
<organism evidence="1 2">
    <name type="scientific">Scomber scombrus</name>
    <name type="common">Atlantic mackerel</name>
    <name type="synonym">Scomber vernalis</name>
    <dbReference type="NCBI Taxonomy" id="13677"/>
    <lineage>
        <taxon>Eukaryota</taxon>
        <taxon>Metazoa</taxon>
        <taxon>Chordata</taxon>
        <taxon>Craniata</taxon>
        <taxon>Vertebrata</taxon>
        <taxon>Euteleostomi</taxon>
        <taxon>Actinopterygii</taxon>
        <taxon>Neopterygii</taxon>
        <taxon>Teleostei</taxon>
        <taxon>Neoteleostei</taxon>
        <taxon>Acanthomorphata</taxon>
        <taxon>Pelagiaria</taxon>
        <taxon>Scombriformes</taxon>
        <taxon>Scombridae</taxon>
        <taxon>Scomber</taxon>
    </lineage>
</organism>
<dbReference type="AlphaFoldDB" id="A0AAV1PHH0"/>
<comment type="caution">
    <text evidence="1">The sequence shown here is derived from an EMBL/GenBank/DDBJ whole genome shotgun (WGS) entry which is preliminary data.</text>
</comment>
<name>A0AAV1PHH0_SCOSC</name>